<proteinExistence type="predicted"/>
<accession>A0AAV4QIW7</accession>
<dbReference type="EMBL" id="BPLQ01004659">
    <property type="protein sequence ID" value="GIY09613.1"/>
    <property type="molecule type" value="Genomic_DNA"/>
</dbReference>
<keyword evidence="2" id="KW-1185">Reference proteome</keyword>
<dbReference type="Proteomes" id="UP001054837">
    <property type="component" value="Unassembled WGS sequence"/>
</dbReference>
<protein>
    <submittedName>
        <fullName evidence="1">Uncharacterized protein</fullName>
    </submittedName>
</protein>
<sequence length="94" mass="10670">MFPVYPAAQTRAMNIVWEGVTWKMPPFNTPPDKGSLLLDQQVALVGVEGDQWRAESLGEIRKGVFYEEKTAKLLATQGFGIHQKEAQLHDDWKQ</sequence>
<dbReference type="AlphaFoldDB" id="A0AAV4QIW7"/>
<gene>
    <name evidence="1" type="ORF">CDAR_598451</name>
</gene>
<organism evidence="1 2">
    <name type="scientific">Caerostris darwini</name>
    <dbReference type="NCBI Taxonomy" id="1538125"/>
    <lineage>
        <taxon>Eukaryota</taxon>
        <taxon>Metazoa</taxon>
        <taxon>Ecdysozoa</taxon>
        <taxon>Arthropoda</taxon>
        <taxon>Chelicerata</taxon>
        <taxon>Arachnida</taxon>
        <taxon>Araneae</taxon>
        <taxon>Araneomorphae</taxon>
        <taxon>Entelegynae</taxon>
        <taxon>Araneoidea</taxon>
        <taxon>Araneidae</taxon>
        <taxon>Caerostris</taxon>
    </lineage>
</organism>
<evidence type="ECO:0000313" key="2">
    <source>
        <dbReference type="Proteomes" id="UP001054837"/>
    </source>
</evidence>
<comment type="caution">
    <text evidence="1">The sequence shown here is derived from an EMBL/GenBank/DDBJ whole genome shotgun (WGS) entry which is preliminary data.</text>
</comment>
<name>A0AAV4QIW7_9ARAC</name>
<evidence type="ECO:0000313" key="1">
    <source>
        <dbReference type="EMBL" id="GIY09613.1"/>
    </source>
</evidence>
<reference evidence="1 2" key="1">
    <citation type="submission" date="2021-06" db="EMBL/GenBank/DDBJ databases">
        <title>Caerostris darwini draft genome.</title>
        <authorList>
            <person name="Kono N."/>
            <person name="Arakawa K."/>
        </authorList>
    </citation>
    <scope>NUCLEOTIDE SEQUENCE [LARGE SCALE GENOMIC DNA]</scope>
</reference>